<dbReference type="Pfam" id="PF01408">
    <property type="entry name" value="GFO_IDH_MocA"/>
    <property type="match status" value="1"/>
</dbReference>
<accession>A0A9X1MGI4</accession>
<comment type="caution">
    <text evidence="6">The sequence shown here is derived from an EMBL/GenBank/DDBJ whole genome shotgun (WGS) entry which is preliminary data.</text>
</comment>
<dbReference type="PANTHER" id="PTHR43708:SF5">
    <property type="entry name" value="CONSERVED EXPRESSED OXIDOREDUCTASE (EUROFUNG)-RELATED"/>
    <property type="match status" value="1"/>
</dbReference>
<dbReference type="SUPFAM" id="SSF51735">
    <property type="entry name" value="NAD(P)-binding Rossmann-fold domains"/>
    <property type="match status" value="1"/>
</dbReference>
<dbReference type="EMBL" id="JAJFZV010000009">
    <property type="protein sequence ID" value="MCC3298174.1"/>
    <property type="molecule type" value="Genomic_DNA"/>
</dbReference>
<feature type="domain" description="GFO/IDH/MocA-like oxidoreductase" evidence="5">
    <location>
        <begin position="135"/>
        <end position="254"/>
    </location>
</feature>
<dbReference type="GO" id="GO:0000166">
    <property type="term" value="F:nucleotide binding"/>
    <property type="evidence" value="ECO:0007669"/>
    <property type="project" value="InterPro"/>
</dbReference>
<evidence type="ECO:0000259" key="4">
    <source>
        <dbReference type="Pfam" id="PF01408"/>
    </source>
</evidence>
<reference evidence="6" key="1">
    <citation type="submission" date="2021-10" db="EMBL/GenBank/DDBJ databases">
        <title>Novel species in genus Arthrobacter.</title>
        <authorList>
            <person name="Liu Y."/>
        </authorList>
    </citation>
    <scope>NUCLEOTIDE SEQUENCE</scope>
    <source>
        <strain evidence="6">Zg-Y453</strain>
    </source>
</reference>
<dbReference type="Gene3D" id="3.30.360.10">
    <property type="entry name" value="Dihydrodipicolinate Reductase, domain 2"/>
    <property type="match status" value="1"/>
</dbReference>
<organism evidence="6 7">
    <name type="scientific">Arthrobacter caoxuetaonis</name>
    <dbReference type="NCBI Taxonomy" id="2886935"/>
    <lineage>
        <taxon>Bacteria</taxon>
        <taxon>Bacillati</taxon>
        <taxon>Actinomycetota</taxon>
        <taxon>Actinomycetes</taxon>
        <taxon>Micrococcales</taxon>
        <taxon>Micrococcaceae</taxon>
        <taxon>Arthrobacter</taxon>
    </lineage>
</organism>
<dbReference type="InterPro" id="IPR036291">
    <property type="entry name" value="NAD(P)-bd_dom_sf"/>
</dbReference>
<dbReference type="Pfam" id="PF22725">
    <property type="entry name" value="GFO_IDH_MocA_C3"/>
    <property type="match status" value="1"/>
</dbReference>
<evidence type="ECO:0000256" key="2">
    <source>
        <dbReference type="ARBA" id="ARBA00023002"/>
    </source>
</evidence>
<keyword evidence="7" id="KW-1185">Reference proteome</keyword>
<dbReference type="GO" id="GO:0016491">
    <property type="term" value="F:oxidoreductase activity"/>
    <property type="evidence" value="ECO:0007669"/>
    <property type="project" value="UniProtKB-KW"/>
</dbReference>
<evidence type="ECO:0000313" key="7">
    <source>
        <dbReference type="Proteomes" id="UP001139158"/>
    </source>
</evidence>
<proteinExistence type="inferred from homology"/>
<dbReference type="InterPro" id="IPR000683">
    <property type="entry name" value="Gfo/Idh/MocA-like_OxRdtase_N"/>
</dbReference>
<dbReference type="Gene3D" id="3.40.50.720">
    <property type="entry name" value="NAD(P)-binding Rossmann-like Domain"/>
    <property type="match status" value="1"/>
</dbReference>
<feature type="domain" description="Gfo/Idh/MocA-like oxidoreductase N-terminal" evidence="4">
    <location>
        <begin position="6"/>
        <end position="125"/>
    </location>
</feature>
<dbReference type="SUPFAM" id="SSF55347">
    <property type="entry name" value="Glyceraldehyde-3-phosphate dehydrogenase-like, C-terminal domain"/>
    <property type="match status" value="1"/>
</dbReference>
<dbReference type="InterPro" id="IPR051317">
    <property type="entry name" value="Gfo/Idh/MocA_oxidoreduct"/>
</dbReference>
<evidence type="ECO:0000313" key="6">
    <source>
        <dbReference type="EMBL" id="MCC3298174.1"/>
    </source>
</evidence>
<evidence type="ECO:0000256" key="3">
    <source>
        <dbReference type="ARBA" id="ARBA00023027"/>
    </source>
</evidence>
<protein>
    <submittedName>
        <fullName evidence="6">Gfo/Idh/MocA family oxidoreductase</fullName>
    </submittedName>
</protein>
<evidence type="ECO:0000256" key="1">
    <source>
        <dbReference type="ARBA" id="ARBA00010928"/>
    </source>
</evidence>
<sequence length="343" mass="35983">MSAPPIRTVLFGYGLGGRVFHAPLIARDPRYSLDVIVTADPVRAATAAAAYPAAVVVPTAEAALQRAGSLDLAVVSTPPATHGPIALKALESGLAAVVDKPFAHSAQAAADLIAAAKSRGLVLSVFQNRRWDGDFLTLRRLVEQGAFGTVSRFESRMESYKPVVAKEWKRKAGADDGGGILFDLGPHLIDQALALFGPAEPVHAEVRARRVAQGPDDDVFVALRHDSGVMSHLWMNSLAPQPGERFRVVGSEASWVKSGMDPQEGQLDAGLLPGDPGYGAEDPALWGLLGTGADAAAVPTEAGRYQDYYSGLAGALLHGSAVPVDPADSLRGLEIIQRIHAGL</sequence>
<dbReference type="AlphaFoldDB" id="A0A9X1MGI4"/>
<keyword evidence="2" id="KW-0560">Oxidoreductase</keyword>
<dbReference type="Proteomes" id="UP001139158">
    <property type="component" value="Unassembled WGS sequence"/>
</dbReference>
<comment type="similarity">
    <text evidence="1">Belongs to the Gfo/Idh/MocA family.</text>
</comment>
<dbReference type="InterPro" id="IPR055170">
    <property type="entry name" value="GFO_IDH_MocA-like_dom"/>
</dbReference>
<gene>
    <name evidence="6" type="ORF">LJ757_10190</name>
</gene>
<keyword evidence="3" id="KW-0520">NAD</keyword>
<dbReference type="RefSeq" id="WP_227896039.1">
    <property type="nucleotide sequence ID" value="NZ_CP099466.1"/>
</dbReference>
<dbReference type="PANTHER" id="PTHR43708">
    <property type="entry name" value="CONSERVED EXPRESSED OXIDOREDUCTASE (EUROFUNG)"/>
    <property type="match status" value="1"/>
</dbReference>
<evidence type="ECO:0000259" key="5">
    <source>
        <dbReference type="Pfam" id="PF22725"/>
    </source>
</evidence>
<name>A0A9X1MGI4_9MICC</name>